<keyword evidence="8" id="KW-1185">Reference proteome</keyword>
<dbReference type="InterPro" id="IPR036291">
    <property type="entry name" value="NAD(P)-bd_dom_sf"/>
</dbReference>
<dbReference type="GO" id="GO:0051287">
    <property type="term" value="F:NAD binding"/>
    <property type="evidence" value="ECO:0007669"/>
    <property type="project" value="InterPro"/>
</dbReference>
<name>A0A1H1KTL2_9FLAO</name>
<accession>A0A1H1KTL2</accession>
<dbReference type="EMBL" id="LT629745">
    <property type="protein sequence ID" value="SDR65644.1"/>
    <property type="molecule type" value="Genomic_DNA"/>
</dbReference>
<dbReference type="RefSeq" id="WP_244270340.1">
    <property type="nucleotide sequence ID" value="NZ_LT629745.1"/>
</dbReference>
<dbReference type="Gene3D" id="3.40.50.720">
    <property type="entry name" value="NAD(P)-binding Rossmann-like Domain"/>
    <property type="match status" value="2"/>
</dbReference>
<keyword evidence="3" id="KW-0520">NAD</keyword>
<reference evidence="7 8" key="1">
    <citation type="submission" date="2016-10" db="EMBL/GenBank/DDBJ databases">
        <authorList>
            <person name="Varghese N."/>
            <person name="Submissions S."/>
        </authorList>
    </citation>
    <scope>NUCLEOTIDE SEQUENCE [LARGE SCALE GENOMIC DNA]</scope>
    <source>
        <strain evidence="7 8">Mar_2010_102</strain>
    </source>
</reference>
<dbReference type="InterPro" id="IPR006140">
    <property type="entry name" value="D-isomer_DH_NAD-bd"/>
</dbReference>
<dbReference type="GO" id="GO:0016616">
    <property type="term" value="F:oxidoreductase activity, acting on the CH-OH group of donors, NAD or NADP as acceptor"/>
    <property type="evidence" value="ECO:0007669"/>
    <property type="project" value="InterPro"/>
</dbReference>
<dbReference type="STRING" id="1250231.SAMN04488552_0166"/>
<comment type="similarity">
    <text evidence="1 4">Belongs to the D-isomer specific 2-hydroxyacid dehydrogenase family.</text>
</comment>
<dbReference type="SUPFAM" id="SSF51735">
    <property type="entry name" value="NAD(P)-binding Rossmann-fold domains"/>
    <property type="match status" value="1"/>
</dbReference>
<dbReference type="AlphaFoldDB" id="A0A1H1KTL2"/>
<evidence type="ECO:0008006" key="9">
    <source>
        <dbReference type="Google" id="ProtNLM"/>
    </source>
</evidence>
<evidence type="ECO:0000256" key="1">
    <source>
        <dbReference type="ARBA" id="ARBA00005854"/>
    </source>
</evidence>
<keyword evidence="2 4" id="KW-0560">Oxidoreductase</keyword>
<dbReference type="Pfam" id="PF02826">
    <property type="entry name" value="2-Hacid_dh_C"/>
    <property type="match status" value="1"/>
</dbReference>
<proteinExistence type="inferred from homology"/>
<gene>
    <name evidence="7" type="ORF">SAMN04488552_0166</name>
</gene>
<dbReference type="SUPFAM" id="SSF52283">
    <property type="entry name" value="Formate/glycerate dehydrogenase catalytic domain-like"/>
    <property type="match status" value="1"/>
</dbReference>
<dbReference type="InterPro" id="IPR050418">
    <property type="entry name" value="D-iso_2-hydroxyacid_DH_PdxB"/>
</dbReference>
<dbReference type="Pfam" id="PF00389">
    <property type="entry name" value="2-Hacid_dh"/>
    <property type="match status" value="1"/>
</dbReference>
<evidence type="ECO:0000259" key="5">
    <source>
        <dbReference type="Pfam" id="PF00389"/>
    </source>
</evidence>
<organism evidence="7 8">
    <name type="scientific">Christiangramia echinicola</name>
    <dbReference type="NCBI Taxonomy" id="279359"/>
    <lineage>
        <taxon>Bacteria</taxon>
        <taxon>Pseudomonadati</taxon>
        <taxon>Bacteroidota</taxon>
        <taxon>Flavobacteriia</taxon>
        <taxon>Flavobacteriales</taxon>
        <taxon>Flavobacteriaceae</taxon>
        <taxon>Christiangramia</taxon>
    </lineage>
</organism>
<sequence>MIQFNKIVCVDNTKLNDTAVSELQALSEAKVKVYTDYPESKDEVIERIGEAEAVIVSWHTELDKEIIEACPRIKYIGMACSLYDDESANVAVKYARENGITVKGIRDYGDPGVAEFIISELIQLLNGYKGMQWKEMPQELTDLKIGIIGLGVTGKLLARCLLPFGADLYYYSNTRKPDWEDKGVKYLNLKDLLKTCEAISFHLPKNAQPIGEKELSQFGNGKILINTSLGLPFDEKAFSKWIRNEGNFAIFDGDGKKELSKETLGISNVIALDASAGWSAQTLKRLSKKVIDNIQTYCKEN</sequence>
<dbReference type="PANTHER" id="PTHR43761:SF1">
    <property type="entry name" value="D-ISOMER SPECIFIC 2-HYDROXYACID DEHYDROGENASE CATALYTIC DOMAIN-CONTAINING PROTEIN-RELATED"/>
    <property type="match status" value="1"/>
</dbReference>
<dbReference type="PANTHER" id="PTHR43761">
    <property type="entry name" value="D-ISOMER SPECIFIC 2-HYDROXYACID DEHYDROGENASE FAMILY PROTEIN (AFU_ORTHOLOGUE AFUA_1G13630)"/>
    <property type="match status" value="1"/>
</dbReference>
<protein>
    <recommendedName>
        <fullName evidence="9">Lactate dehydrogenase</fullName>
    </recommendedName>
</protein>
<evidence type="ECO:0000313" key="8">
    <source>
        <dbReference type="Proteomes" id="UP000198858"/>
    </source>
</evidence>
<evidence type="ECO:0000313" key="7">
    <source>
        <dbReference type="EMBL" id="SDR65644.1"/>
    </source>
</evidence>
<evidence type="ECO:0000259" key="6">
    <source>
        <dbReference type="Pfam" id="PF02826"/>
    </source>
</evidence>
<dbReference type="Proteomes" id="UP000198858">
    <property type="component" value="Chromosome I"/>
</dbReference>
<evidence type="ECO:0000256" key="4">
    <source>
        <dbReference type="RuleBase" id="RU003719"/>
    </source>
</evidence>
<evidence type="ECO:0000256" key="2">
    <source>
        <dbReference type="ARBA" id="ARBA00023002"/>
    </source>
</evidence>
<dbReference type="InterPro" id="IPR006139">
    <property type="entry name" value="D-isomer_2_OHA_DH_cat_dom"/>
</dbReference>
<evidence type="ECO:0000256" key="3">
    <source>
        <dbReference type="ARBA" id="ARBA00023027"/>
    </source>
</evidence>
<feature type="domain" description="D-isomer specific 2-hydroxyacid dehydrogenase catalytic" evidence="5">
    <location>
        <begin position="17"/>
        <end position="300"/>
    </location>
</feature>
<feature type="domain" description="D-isomer specific 2-hydroxyacid dehydrogenase NAD-binding" evidence="6">
    <location>
        <begin position="129"/>
        <end position="245"/>
    </location>
</feature>